<keyword evidence="2" id="KW-0812">Transmembrane</keyword>
<dbReference type="AlphaFoldDB" id="A0AAD9PSW3"/>
<reference evidence="3" key="2">
    <citation type="journal article" date="2023" name="Science">
        <title>Genomic signatures of disease resistance in endangered staghorn corals.</title>
        <authorList>
            <person name="Vollmer S.V."/>
            <person name="Selwyn J.D."/>
            <person name="Despard B.A."/>
            <person name="Roesel C.L."/>
        </authorList>
    </citation>
    <scope>NUCLEOTIDE SEQUENCE</scope>
    <source>
        <strain evidence="3">K2</strain>
    </source>
</reference>
<evidence type="ECO:0000313" key="4">
    <source>
        <dbReference type="Proteomes" id="UP001249851"/>
    </source>
</evidence>
<protein>
    <submittedName>
        <fullName evidence="3">Uncharacterized protein</fullName>
    </submittedName>
</protein>
<keyword evidence="1" id="KW-0175">Coiled coil</keyword>
<dbReference type="Proteomes" id="UP001249851">
    <property type="component" value="Unassembled WGS sequence"/>
</dbReference>
<evidence type="ECO:0000313" key="3">
    <source>
        <dbReference type="EMBL" id="KAK2548412.1"/>
    </source>
</evidence>
<feature type="transmembrane region" description="Helical" evidence="2">
    <location>
        <begin position="190"/>
        <end position="214"/>
    </location>
</feature>
<evidence type="ECO:0000256" key="2">
    <source>
        <dbReference type="SAM" id="Phobius"/>
    </source>
</evidence>
<feature type="coiled-coil region" evidence="1">
    <location>
        <begin position="253"/>
        <end position="283"/>
    </location>
</feature>
<comment type="caution">
    <text evidence="3">The sequence shown here is derived from an EMBL/GenBank/DDBJ whole genome shotgun (WGS) entry which is preliminary data.</text>
</comment>
<gene>
    <name evidence="3" type="ORF">P5673_031377</name>
</gene>
<keyword evidence="2" id="KW-1133">Transmembrane helix</keyword>
<proteinExistence type="predicted"/>
<name>A0AAD9PSW3_ACRCE</name>
<feature type="transmembrane region" description="Helical" evidence="2">
    <location>
        <begin position="226"/>
        <end position="248"/>
    </location>
</feature>
<organism evidence="3 4">
    <name type="scientific">Acropora cervicornis</name>
    <name type="common">Staghorn coral</name>
    <dbReference type="NCBI Taxonomy" id="6130"/>
    <lineage>
        <taxon>Eukaryota</taxon>
        <taxon>Metazoa</taxon>
        <taxon>Cnidaria</taxon>
        <taxon>Anthozoa</taxon>
        <taxon>Hexacorallia</taxon>
        <taxon>Scleractinia</taxon>
        <taxon>Astrocoeniina</taxon>
        <taxon>Acroporidae</taxon>
        <taxon>Acropora</taxon>
    </lineage>
</organism>
<reference evidence="3" key="1">
    <citation type="journal article" date="2023" name="G3 (Bethesda)">
        <title>Whole genome assembly and annotation of the endangered Caribbean coral Acropora cervicornis.</title>
        <authorList>
            <person name="Selwyn J.D."/>
            <person name="Vollmer S.V."/>
        </authorList>
    </citation>
    <scope>NUCLEOTIDE SEQUENCE</scope>
    <source>
        <strain evidence="3">K2</strain>
    </source>
</reference>
<keyword evidence="2" id="KW-0472">Membrane</keyword>
<keyword evidence="4" id="KW-1185">Reference proteome</keyword>
<evidence type="ECO:0000256" key="1">
    <source>
        <dbReference type="SAM" id="Coils"/>
    </source>
</evidence>
<accession>A0AAD9PSW3</accession>
<sequence>MPMTCRSEKYSRKILKYVLELCQSGWSFRQALKNVGEICTLGEHIDTIEALLGKITEDGKEAILRAVNHQNKNASDALLQHYWDKFGCSLPELYENVAEDKITDHQNTRDAISNAIKDFQKKESNKVITDMQAPKDGTVGHRAGGSMRKRSNNRAIPLKMGRINTHFNSTLAKISELRIRIDGQIQRADLMADFVAVDGVVNLVTAAAQGFQLFHTWNNLTSFTKGIAFAAIVVFTGLAAANAGVYVMSQNTLKKLRRDLNEAVRLQNTLQDLLEQAEVVFNEIANNA</sequence>
<dbReference type="EMBL" id="JARQWQ010000147">
    <property type="protein sequence ID" value="KAK2548412.1"/>
    <property type="molecule type" value="Genomic_DNA"/>
</dbReference>